<protein>
    <recommendedName>
        <fullName evidence="1">diguanylate cyclase</fullName>
        <ecNumber evidence="1">2.7.7.65</ecNumber>
    </recommendedName>
</protein>
<sequence>MTAAIRFAQPVGIGVPALTLLCWPARRPVFVAGYPISLEPFWQSACLRHRPQADRRSHAGVPPAGAARAWLCCGKHRQNGERAGQCTVLSRKSAPACLHRRNVTVSLKYSNDMKLFRKPAFDHSNVVSRAPFAMLLVGGIIALSMTAICTFVLYQSRLDAMAHAIETSRNVALLAENDVVRNFELYALSLQAVVDGLNDSEVMGASPHVRNAALFDKAATASYLGSILVLDVQGRVVLNAGSENPLSGHYVEHDFFKVHQESPNVGLYVGDPYSSTLHGGSLSIPLSRRVSHADGSFAGIVLIDVQLEYFQKLFSALSLGKHGSLALIRKDGAMMMRQPFDAKVIGRNIRNASTFKQFMQAPEGSFSDTSYLDGAQRAYYFKNLPSLPFIIMVAKAHSDIYAVWRQRALLIASVMGTLTMAFIGLSFAFGVQLKRRMRAESELALLARTDGLTGLNNRRKLDEIIEHEWHRAKRSHSAFSLLFVDIDWFKAYNDTYGHQAGDMVLATVARCIANNIRRPEDSAARYGGEEFIVVLPDTTLDGGALIAENIREAVSELAIAHTGSEFGCITVSIGCAAWVPGKDLDVQEVLRSADKALYGAKMTGRNKVVLSSSSAA</sequence>
<reference evidence="5 6" key="1">
    <citation type="journal article" date="2004" name="Appl. Environ. Microbiol.">
        <title>Mineralization of individual congeners of linear alkylbenzenesulfonate by defined pairs of heterotrophic bacteria.</title>
        <authorList>
            <person name="Schleheck D."/>
            <person name="Knepper T.P."/>
            <person name="Fischer K."/>
            <person name="Cook A.M."/>
        </authorList>
    </citation>
    <scope>NUCLEOTIDE SEQUENCE [LARGE SCALE GENOMIC DNA]</scope>
    <source>
        <strain evidence="6">DSM 14576 / KF-1</strain>
    </source>
</reference>
<evidence type="ECO:0000313" key="6">
    <source>
        <dbReference type="Proteomes" id="UP000003039"/>
    </source>
</evidence>
<dbReference type="SUPFAM" id="SSF55073">
    <property type="entry name" value="Nucleotide cyclase"/>
    <property type="match status" value="1"/>
</dbReference>
<evidence type="ECO:0000256" key="3">
    <source>
        <dbReference type="SAM" id="Phobius"/>
    </source>
</evidence>
<dbReference type="CDD" id="cd01949">
    <property type="entry name" value="GGDEF"/>
    <property type="match status" value="1"/>
</dbReference>
<dbReference type="Pfam" id="PF00990">
    <property type="entry name" value="GGDEF"/>
    <property type="match status" value="1"/>
</dbReference>
<dbReference type="Proteomes" id="UP000003039">
    <property type="component" value="Unassembled WGS sequence"/>
</dbReference>
<dbReference type="FunFam" id="3.30.70.270:FF:000001">
    <property type="entry name" value="Diguanylate cyclase domain protein"/>
    <property type="match status" value="1"/>
</dbReference>
<evidence type="ECO:0000313" key="5">
    <source>
        <dbReference type="EMBL" id="EED68759.1"/>
    </source>
</evidence>
<dbReference type="InterPro" id="IPR050469">
    <property type="entry name" value="Diguanylate_Cyclase"/>
</dbReference>
<dbReference type="NCBIfam" id="TIGR00254">
    <property type="entry name" value="GGDEF"/>
    <property type="match status" value="1"/>
</dbReference>
<dbReference type="EC" id="2.7.7.65" evidence="1"/>
<accession>B7X4Y1</accession>
<keyword evidence="3" id="KW-0812">Transmembrane</keyword>
<dbReference type="EMBL" id="AAUJ02000001">
    <property type="protein sequence ID" value="EED68759.1"/>
    <property type="molecule type" value="Genomic_DNA"/>
</dbReference>
<dbReference type="PANTHER" id="PTHR45138:SF9">
    <property type="entry name" value="DIGUANYLATE CYCLASE DGCM-RELATED"/>
    <property type="match status" value="1"/>
</dbReference>
<evidence type="ECO:0000256" key="1">
    <source>
        <dbReference type="ARBA" id="ARBA00012528"/>
    </source>
</evidence>
<feature type="domain" description="GGDEF" evidence="4">
    <location>
        <begin position="477"/>
        <end position="613"/>
    </location>
</feature>
<dbReference type="InterPro" id="IPR000160">
    <property type="entry name" value="GGDEF_dom"/>
</dbReference>
<dbReference type="Gene3D" id="3.30.450.20">
    <property type="entry name" value="PAS domain"/>
    <property type="match status" value="2"/>
</dbReference>
<name>B7X4Y1_COMTK</name>
<feature type="transmembrane region" description="Helical" evidence="3">
    <location>
        <begin position="410"/>
        <end position="431"/>
    </location>
</feature>
<comment type="catalytic activity">
    <reaction evidence="2">
        <text>2 GTP = 3',3'-c-di-GMP + 2 diphosphate</text>
        <dbReference type="Rhea" id="RHEA:24898"/>
        <dbReference type="ChEBI" id="CHEBI:33019"/>
        <dbReference type="ChEBI" id="CHEBI:37565"/>
        <dbReference type="ChEBI" id="CHEBI:58805"/>
        <dbReference type="EC" id="2.7.7.65"/>
    </reaction>
</comment>
<proteinExistence type="predicted"/>
<dbReference type="InterPro" id="IPR029787">
    <property type="entry name" value="Nucleotide_cyclase"/>
</dbReference>
<comment type="caution">
    <text evidence="5">The sequence shown here is derived from an EMBL/GenBank/DDBJ whole genome shotgun (WGS) entry which is preliminary data.</text>
</comment>
<dbReference type="SMART" id="SM00267">
    <property type="entry name" value="GGDEF"/>
    <property type="match status" value="1"/>
</dbReference>
<dbReference type="InterPro" id="IPR043128">
    <property type="entry name" value="Rev_trsase/Diguanyl_cyclase"/>
</dbReference>
<dbReference type="GO" id="GO:1902201">
    <property type="term" value="P:negative regulation of bacterial-type flagellum-dependent cell motility"/>
    <property type="evidence" value="ECO:0007669"/>
    <property type="project" value="TreeGrafter"/>
</dbReference>
<dbReference type="CDD" id="cd12915">
    <property type="entry name" value="PDC2_DGC_like"/>
    <property type="match status" value="1"/>
</dbReference>
<organism evidence="5 6">
    <name type="scientific">Comamonas testosteroni (strain DSM 14576 / KF-1)</name>
    <name type="common">Pseudomonas testosteroni</name>
    <dbReference type="NCBI Taxonomy" id="399795"/>
    <lineage>
        <taxon>Bacteria</taxon>
        <taxon>Pseudomonadati</taxon>
        <taxon>Pseudomonadota</taxon>
        <taxon>Betaproteobacteria</taxon>
        <taxon>Burkholderiales</taxon>
        <taxon>Comamonadaceae</taxon>
        <taxon>Comamonas</taxon>
    </lineage>
</organism>
<dbReference type="InterPro" id="IPR054327">
    <property type="entry name" value="His-kinase-like_sensor"/>
</dbReference>
<feature type="transmembrane region" description="Helical" evidence="3">
    <location>
        <begin position="132"/>
        <end position="154"/>
    </location>
</feature>
<dbReference type="GO" id="GO:0052621">
    <property type="term" value="F:diguanylate cyclase activity"/>
    <property type="evidence" value="ECO:0007669"/>
    <property type="project" value="UniProtKB-EC"/>
</dbReference>
<dbReference type="GO" id="GO:0043709">
    <property type="term" value="P:cell adhesion involved in single-species biofilm formation"/>
    <property type="evidence" value="ECO:0007669"/>
    <property type="project" value="TreeGrafter"/>
</dbReference>
<evidence type="ECO:0000256" key="2">
    <source>
        <dbReference type="ARBA" id="ARBA00034247"/>
    </source>
</evidence>
<dbReference type="Gene3D" id="3.30.70.270">
    <property type="match status" value="1"/>
</dbReference>
<dbReference type="PANTHER" id="PTHR45138">
    <property type="entry name" value="REGULATORY COMPONENTS OF SENSORY TRANSDUCTION SYSTEM"/>
    <property type="match status" value="1"/>
</dbReference>
<dbReference type="Pfam" id="PF22588">
    <property type="entry name" value="dCache_1_like"/>
    <property type="match status" value="1"/>
</dbReference>
<dbReference type="CDD" id="cd12914">
    <property type="entry name" value="PDC1_DGC_like"/>
    <property type="match status" value="1"/>
</dbReference>
<dbReference type="AlphaFoldDB" id="B7X4Y1"/>
<keyword evidence="3" id="KW-0472">Membrane</keyword>
<dbReference type="eggNOG" id="COG3706">
    <property type="taxonomic scope" value="Bacteria"/>
</dbReference>
<keyword evidence="3" id="KW-1133">Transmembrane helix</keyword>
<dbReference type="GO" id="GO:0005886">
    <property type="term" value="C:plasma membrane"/>
    <property type="evidence" value="ECO:0007669"/>
    <property type="project" value="TreeGrafter"/>
</dbReference>
<gene>
    <name evidence="5" type="ORF">CtesDRAFT_PD3707</name>
</gene>
<evidence type="ECO:0000259" key="4">
    <source>
        <dbReference type="PROSITE" id="PS50887"/>
    </source>
</evidence>
<dbReference type="PROSITE" id="PS50887">
    <property type="entry name" value="GGDEF"/>
    <property type="match status" value="1"/>
</dbReference>